<dbReference type="EMBL" id="BJYX01000036">
    <property type="protein sequence ID" value="GEO32115.1"/>
    <property type="molecule type" value="Genomic_DNA"/>
</dbReference>
<evidence type="ECO:0000256" key="9">
    <source>
        <dbReference type="ARBA" id="ARBA00023303"/>
    </source>
</evidence>
<dbReference type="InterPro" id="IPR037673">
    <property type="entry name" value="MSC/AndL"/>
</dbReference>
<evidence type="ECO:0000256" key="4">
    <source>
        <dbReference type="ARBA" id="ARBA00022475"/>
    </source>
</evidence>
<dbReference type="Proteomes" id="UP000321534">
    <property type="component" value="Unassembled WGS sequence"/>
</dbReference>
<comment type="function">
    <text evidence="10">Channel that opens in response to stretch forces in the membrane lipid bilayer. May participate in the regulation of osmotic pressure changes within the cell.</text>
</comment>
<dbReference type="PANTHER" id="PTHR30266">
    <property type="entry name" value="MECHANOSENSITIVE CHANNEL MSCL"/>
    <property type="match status" value="1"/>
</dbReference>
<keyword evidence="8 10" id="KW-0472">Membrane</keyword>
<dbReference type="GO" id="GO:0005886">
    <property type="term" value="C:plasma membrane"/>
    <property type="evidence" value="ECO:0007669"/>
    <property type="project" value="UniProtKB-SubCell"/>
</dbReference>
<dbReference type="InterPro" id="IPR036019">
    <property type="entry name" value="MscL_channel"/>
</dbReference>
<comment type="subunit">
    <text evidence="10">Homopentamer.</text>
</comment>
<name>A0A512D6L2_9MICO</name>
<dbReference type="InterPro" id="IPR019823">
    <property type="entry name" value="Mechanosensitive_channel_CS"/>
</dbReference>
<feature type="transmembrane region" description="Helical" evidence="10">
    <location>
        <begin position="12"/>
        <end position="39"/>
    </location>
</feature>
<gene>
    <name evidence="10" type="primary">mscL</name>
    <name evidence="11" type="ORF">TAE01_39250</name>
</gene>
<comment type="caution">
    <text evidence="11">The sequence shown here is derived from an EMBL/GenBank/DDBJ whole genome shotgun (WGS) entry which is preliminary data.</text>
</comment>
<evidence type="ECO:0000256" key="1">
    <source>
        <dbReference type="ARBA" id="ARBA00004651"/>
    </source>
</evidence>
<dbReference type="RefSeq" id="WP_147068478.1">
    <property type="nucleotide sequence ID" value="NZ_BAAARO010000018.1"/>
</dbReference>
<evidence type="ECO:0000313" key="11">
    <source>
        <dbReference type="EMBL" id="GEO32115.1"/>
    </source>
</evidence>
<dbReference type="OrthoDB" id="9810350at2"/>
<dbReference type="Gene3D" id="1.10.1200.120">
    <property type="entry name" value="Large-conductance mechanosensitive channel, MscL, domain 1"/>
    <property type="match status" value="1"/>
</dbReference>
<dbReference type="HAMAP" id="MF_00115">
    <property type="entry name" value="MscL"/>
    <property type="match status" value="1"/>
</dbReference>
<keyword evidence="7 10" id="KW-0406">Ion transport</keyword>
<reference evidence="11 12" key="1">
    <citation type="submission" date="2019-07" db="EMBL/GenBank/DDBJ databases">
        <title>Whole genome shotgun sequence of Terrabacter aerolatus NBRC 106305.</title>
        <authorList>
            <person name="Hosoyama A."/>
            <person name="Uohara A."/>
            <person name="Ohji S."/>
            <person name="Ichikawa N."/>
        </authorList>
    </citation>
    <scope>NUCLEOTIDE SEQUENCE [LARGE SCALE GENOMIC DNA]</scope>
    <source>
        <strain evidence="11 12">NBRC 106305</strain>
    </source>
</reference>
<dbReference type="PRINTS" id="PR01264">
    <property type="entry name" value="MECHCHANNEL"/>
</dbReference>
<keyword evidence="9 10" id="KW-0407">Ion channel</keyword>
<evidence type="ECO:0000256" key="7">
    <source>
        <dbReference type="ARBA" id="ARBA00023065"/>
    </source>
</evidence>
<evidence type="ECO:0000256" key="10">
    <source>
        <dbReference type="HAMAP-Rule" id="MF_00115"/>
    </source>
</evidence>
<dbReference type="NCBIfam" id="TIGR00220">
    <property type="entry name" value="mscL"/>
    <property type="match status" value="1"/>
</dbReference>
<dbReference type="InterPro" id="IPR001185">
    <property type="entry name" value="MS_channel"/>
</dbReference>
<dbReference type="Pfam" id="PF01741">
    <property type="entry name" value="MscL"/>
    <property type="match status" value="1"/>
</dbReference>
<evidence type="ECO:0000256" key="3">
    <source>
        <dbReference type="ARBA" id="ARBA00022448"/>
    </source>
</evidence>
<keyword evidence="12" id="KW-1185">Reference proteome</keyword>
<keyword evidence="3 10" id="KW-0813">Transport</keyword>
<dbReference type="PROSITE" id="PS01327">
    <property type="entry name" value="MSCL"/>
    <property type="match status" value="1"/>
</dbReference>
<comment type="similarity">
    <text evidence="2 10">Belongs to the MscL family.</text>
</comment>
<evidence type="ECO:0000256" key="8">
    <source>
        <dbReference type="ARBA" id="ARBA00023136"/>
    </source>
</evidence>
<comment type="subcellular location">
    <subcellularLocation>
        <location evidence="1 10">Cell membrane</location>
        <topology evidence="1 10">Multi-pass membrane protein</topology>
    </subcellularLocation>
</comment>
<evidence type="ECO:0000256" key="5">
    <source>
        <dbReference type="ARBA" id="ARBA00022692"/>
    </source>
</evidence>
<evidence type="ECO:0000256" key="6">
    <source>
        <dbReference type="ARBA" id="ARBA00022989"/>
    </source>
</evidence>
<dbReference type="GO" id="GO:0008381">
    <property type="term" value="F:mechanosensitive monoatomic ion channel activity"/>
    <property type="evidence" value="ECO:0007669"/>
    <property type="project" value="UniProtKB-UniRule"/>
</dbReference>
<organism evidence="11 12">
    <name type="scientific">Terrabacter aerolatus</name>
    <dbReference type="NCBI Taxonomy" id="422442"/>
    <lineage>
        <taxon>Bacteria</taxon>
        <taxon>Bacillati</taxon>
        <taxon>Actinomycetota</taxon>
        <taxon>Actinomycetes</taxon>
        <taxon>Micrococcales</taxon>
        <taxon>Intrasporangiaceae</taxon>
        <taxon>Terrabacter</taxon>
    </lineage>
</organism>
<feature type="transmembrane region" description="Helical" evidence="10">
    <location>
        <begin position="59"/>
        <end position="84"/>
    </location>
</feature>
<dbReference type="AlphaFoldDB" id="A0A512D6L2"/>
<protein>
    <recommendedName>
        <fullName evidence="10">Large-conductance mechanosensitive channel</fullName>
    </recommendedName>
</protein>
<accession>A0A512D6L2</accession>
<keyword evidence="4 10" id="KW-1003">Cell membrane</keyword>
<dbReference type="SUPFAM" id="SSF81330">
    <property type="entry name" value="Gated mechanosensitive channel"/>
    <property type="match status" value="1"/>
</dbReference>
<proteinExistence type="inferred from homology"/>
<evidence type="ECO:0000313" key="12">
    <source>
        <dbReference type="Proteomes" id="UP000321534"/>
    </source>
</evidence>
<keyword evidence="6 10" id="KW-1133">Transmembrane helix</keyword>
<dbReference type="PANTHER" id="PTHR30266:SF2">
    <property type="entry name" value="LARGE-CONDUCTANCE MECHANOSENSITIVE CHANNEL"/>
    <property type="match status" value="1"/>
</dbReference>
<sequence length="121" mass="13064">MIKGFKDFLMRGNVVDLAVAVVIGTAFAKVVDAFVAVIMDLIGKIGGTPDFSNWTPGGVKFGAFLTALISFVIVAAAVYFMVVVPMNHLAQLRKRGVEPEPEAPSEEVILLTEIRDSLRAR</sequence>
<keyword evidence="5 10" id="KW-0812">Transmembrane</keyword>
<evidence type="ECO:0000256" key="2">
    <source>
        <dbReference type="ARBA" id="ARBA00007254"/>
    </source>
</evidence>